<dbReference type="AlphaFoldDB" id="A0A835CLZ3"/>
<name>A0A835CLZ3_9FABA</name>
<reference evidence="1" key="1">
    <citation type="submission" date="2020-09" db="EMBL/GenBank/DDBJ databases">
        <title>Genome-Enabled Discovery of Anthraquinone Biosynthesis in Senna tora.</title>
        <authorList>
            <person name="Kang S.-H."/>
            <person name="Pandey R.P."/>
            <person name="Lee C.-M."/>
            <person name="Sim J.-S."/>
            <person name="Jeong J.-T."/>
            <person name="Choi B.-S."/>
            <person name="Jung M."/>
            <person name="Ginzburg D."/>
            <person name="Zhao K."/>
            <person name="Won S.Y."/>
            <person name="Oh T.-J."/>
            <person name="Yu Y."/>
            <person name="Kim N.-H."/>
            <person name="Lee O.R."/>
            <person name="Lee T.-H."/>
            <person name="Bashyal P."/>
            <person name="Kim T.-S."/>
            <person name="Lee W.-H."/>
            <person name="Kawkins C."/>
            <person name="Kim C.-K."/>
            <person name="Kim J.S."/>
            <person name="Ahn B.O."/>
            <person name="Rhee S.Y."/>
            <person name="Sohng J.K."/>
        </authorList>
    </citation>
    <scope>NUCLEOTIDE SEQUENCE</scope>
    <source>
        <tissue evidence="1">Leaf</tissue>
    </source>
</reference>
<dbReference type="EMBL" id="JAAIUW010000001">
    <property type="protein sequence ID" value="KAF7845040.1"/>
    <property type="molecule type" value="Genomic_DNA"/>
</dbReference>
<comment type="caution">
    <text evidence="1">The sequence shown here is derived from an EMBL/GenBank/DDBJ whole genome shotgun (WGS) entry which is preliminary data.</text>
</comment>
<sequence>MTIYAGVTADAGENFVVRTSHDLAAHQEKLGSKNR</sequence>
<protein>
    <submittedName>
        <fullName evidence="1">Uncharacterized protein</fullName>
    </submittedName>
</protein>
<gene>
    <name evidence="1" type="ORF">G2W53_001945</name>
</gene>
<accession>A0A835CLZ3</accession>
<organism evidence="1 2">
    <name type="scientific">Senna tora</name>
    <dbReference type="NCBI Taxonomy" id="362788"/>
    <lineage>
        <taxon>Eukaryota</taxon>
        <taxon>Viridiplantae</taxon>
        <taxon>Streptophyta</taxon>
        <taxon>Embryophyta</taxon>
        <taxon>Tracheophyta</taxon>
        <taxon>Spermatophyta</taxon>
        <taxon>Magnoliopsida</taxon>
        <taxon>eudicotyledons</taxon>
        <taxon>Gunneridae</taxon>
        <taxon>Pentapetalae</taxon>
        <taxon>rosids</taxon>
        <taxon>fabids</taxon>
        <taxon>Fabales</taxon>
        <taxon>Fabaceae</taxon>
        <taxon>Caesalpinioideae</taxon>
        <taxon>Cassia clade</taxon>
        <taxon>Senna</taxon>
    </lineage>
</organism>
<dbReference type="Proteomes" id="UP000634136">
    <property type="component" value="Unassembled WGS sequence"/>
</dbReference>
<proteinExistence type="predicted"/>
<evidence type="ECO:0000313" key="2">
    <source>
        <dbReference type="Proteomes" id="UP000634136"/>
    </source>
</evidence>
<evidence type="ECO:0000313" key="1">
    <source>
        <dbReference type="EMBL" id="KAF7845040.1"/>
    </source>
</evidence>
<keyword evidence="2" id="KW-1185">Reference proteome</keyword>